<keyword evidence="3" id="KW-0067">ATP-binding</keyword>
<dbReference type="Gene3D" id="3.40.50.300">
    <property type="entry name" value="P-loop containing nucleotide triphosphate hydrolases"/>
    <property type="match status" value="1"/>
</dbReference>
<dbReference type="InterPro" id="IPR001977">
    <property type="entry name" value="Depp_CoAkinase"/>
</dbReference>
<evidence type="ECO:0000256" key="5">
    <source>
        <dbReference type="SAM" id="Phobius"/>
    </source>
</evidence>
<dbReference type="HAMAP" id="MF_00376">
    <property type="entry name" value="Dephospho_CoA_kinase"/>
    <property type="match status" value="1"/>
</dbReference>
<evidence type="ECO:0000313" key="6">
    <source>
        <dbReference type="EMBL" id="JAI60244.1"/>
    </source>
</evidence>
<organism evidence="6">
    <name type="scientific">Scylla olivacea</name>
    <name type="common">Orange mud crab</name>
    <name type="synonym">Cancer olivacea</name>
    <dbReference type="NCBI Taxonomy" id="85551"/>
    <lineage>
        <taxon>Eukaryota</taxon>
        <taxon>Metazoa</taxon>
        <taxon>Ecdysozoa</taxon>
        <taxon>Arthropoda</taxon>
        <taxon>Crustacea</taxon>
        <taxon>Multicrustacea</taxon>
        <taxon>Malacostraca</taxon>
        <taxon>Eumalacostraca</taxon>
        <taxon>Eucarida</taxon>
        <taxon>Decapoda</taxon>
        <taxon>Pleocyemata</taxon>
        <taxon>Brachyura</taxon>
        <taxon>Eubrachyura</taxon>
        <taxon>Portunoidea</taxon>
        <taxon>Portunidae</taxon>
        <taxon>Portuninae</taxon>
        <taxon>Scylla</taxon>
    </lineage>
</organism>
<sequence>MFLVGLTGGIASGKSTVSTMMKEMGVPVVDADLIAREVVEPGKRAWTKIRKAFGDEVFHESGEINRERLGQVVFSDMEKRRTINKITHPEIYREIQWQVLRHLCRGEQFVILDLPLLYESNKCTNYLFKTIVVTCDDELQLERLMARNTYTEKEAIARIEAQMPLEKKCKMANFVIENSGTKDSTRKQVEDIVKYLRASRHHLYLRAAWGGGLAVVLVVVVGLLVYFFFS</sequence>
<dbReference type="FunFam" id="3.40.50.300:FF:000485">
    <property type="entry name" value="Dephospho-CoA kinase CAB5"/>
    <property type="match status" value="1"/>
</dbReference>
<comment type="similarity">
    <text evidence="1">Belongs to the CoaE family.</text>
</comment>
<keyword evidence="5" id="KW-1133">Transmembrane helix</keyword>
<dbReference type="GO" id="GO:0004140">
    <property type="term" value="F:dephospho-CoA kinase activity"/>
    <property type="evidence" value="ECO:0007669"/>
    <property type="project" value="InterPro"/>
</dbReference>
<keyword evidence="5" id="KW-0812">Transmembrane</keyword>
<reference evidence="6" key="1">
    <citation type="submission" date="2015-09" db="EMBL/GenBank/DDBJ databases">
        <title>Scylla olivacea transcriptome.</title>
        <authorList>
            <person name="Ikhwanuddin M."/>
        </authorList>
    </citation>
    <scope>NUCLEOTIDE SEQUENCE</scope>
</reference>
<evidence type="ECO:0000256" key="1">
    <source>
        <dbReference type="ARBA" id="ARBA00009018"/>
    </source>
</evidence>
<proteinExistence type="inferred from homology"/>
<dbReference type="NCBIfam" id="TIGR00152">
    <property type="entry name" value="dephospho-CoA kinase"/>
    <property type="match status" value="1"/>
</dbReference>
<dbReference type="GO" id="GO:0015937">
    <property type="term" value="P:coenzyme A biosynthetic process"/>
    <property type="evidence" value="ECO:0007669"/>
    <property type="project" value="InterPro"/>
</dbReference>
<dbReference type="CDD" id="cd02022">
    <property type="entry name" value="DPCK"/>
    <property type="match status" value="1"/>
</dbReference>
<name>A0A0P4VWC2_SCYOL</name>
<evidence type="ECO:0000256" key="4">
    <source>
        <dbReference type="ARBA" id="ARBA00044157"/>
    </source>
</evidence>
<accession>A0A0P4VWC2</accession>
<dbReference type="PANTHER" id="PTHR10695">
    <property type="entry name" value="DEPHOSPHO-COA KINASE-RELATED"/>
    <property type="match status" value="1"/>
</dbReference>
<dbReference type="EMBL" id="GDRN01091674">
    <property type="protein sequence ID" value="JAI60244.1"/>
    <property type="molecule type" value="Transcribed_RNA"/>
</dbReference>
<dbReference type="GO" id="GO:0005737">
    <property type="term" value="C:cytoplasm"/>
    <property type="evidence" value="ECO:0007669"/>
    <property type="project" value="UniProtKB-ARBA"/>
</dbReference>
<dbReference type="InterPro" id="IPR027417">
    <property type="entry name" value="P-loop_NTPase"/>
</dbReference>
<keyword evidence="5" id="KW-0472">Membrane</keyword>
<dbReference type="Pfam" id="PF01121">
    <property type="entry name" value="CoaE"/>
    <property type="match status" value="1"/>
</dbReference>
<dbReference type="PROSITE" id="PS51219">
    <property type="entry name" value="DPCK"/>
    <property type="match status" value="1"/>
</dbReference>
<dbReference type="GO" id="GO:0005524">
    <property type="term" value="F:ATP binding"/>
    <property type="evidence" value="ECO:0007669"/>
    <property type="project" value="UniProtKB-KW"/>
</dbReference>
<feature type="transmembrane region" description="Helical" evidence="5">
    <location>
        <begin position="203"/>
        <end position="229"/>
    </location>
</feature>
<evidence type="ECO:0000256" key="3">
    <source>
        <dbReference type="ARBA" id="ARBA00022840"/>
    </source>
</evidence>
<evidence type="ECO:0000256" key="2">
    <source>
        <dbReference type="ARBA" id="ARBA00022741"/>
    </source>
</evidence>
<keyword evidence="2" id="KW-0547">Nucleotide-binding</keyword>
<dbReference type="PANTHER" id="PTHR10695:SF46">
    <property type="entry name" value="BIFUNCTIONAL COENZYME A SYNTHASE-RELATED"/>
    <property type="match status" value="1"/>
</dbReference>
<dbReference type="SUPFAM" id="SSF52540">
    <property type="entry name" value="P-loop containing nucleoside triphosphate hydrolases"/>
    <property type="match status" value="1"/>
</dbReference>
<dbReference type="AlphaFoldDB" id="A0A0P4VWC2"/>
<protein>
    <recommendedName>
        <fullName evidence="4">Dephospho-CoA kinase domain-containing protein</fullName>
    </recommendedName>
</protein>